<proteinExistence type="predicted"/>
<dbReference type="OrthoDB" id="3945418at2759"/>
<reference evidence="1" key="1">
    <citation type="journal article" date="2020" name="Stud. Mycol.">
        <title>101 Dothideomycetes genomes: a test case for predicting lifestyles and emergence of pathogens.</title>
        <authorList>
            <person name="Haridas S."/>
            <person name="Albert R."/>
            <person name="Binder M."/>
            <person name="Bloem J."/>
            <person name="Labutti K."/>
            <person name="Salamov A."/>
            <person name="Andreopoulos B."/>
            <person name="Baker S."/>
            <person name="Barry K."/>
            <person name="Bills G."/>
            <person name="Bluhm B."/>
            <person name="Cannon C."/>
            <person name="Castanera R."/>
            <person name="Culley D."/>
            <person name="Daum C."/>
            <person name="Ezra D."/>
            <person name="Gonzalez J."/>
            <person name="Henrissat B."/>
            <person name="Kuo A."/>
            <person name="Liang C."/>
            <person name="Lipzen A."/>
            <person name="Lutzoni F."/>
            <person name="Magnuson J."/>
            <person name="Mondo S."/>
            <person name="Nolan M."/>
            <person name="Ohm R."/>
            <person name="Pangilinan J."/>
            <person name="Park H.-J."/>
            <person name="Ramirez L."/>
            <person name="Alfaro M."/>
            <person name="Sun H."/>
            <person name="Tritt A."/>
            <person name="Yoshinaga Y."/>
            <person name="Zwiers L.-H."/>
            <person name="Turgeon B."/>
            <person name="Goodwin S."/>
            <person name="Spatafora J."/>
            <person name="Crous P."/>
            <person name="Grigoriev I."/>
        </authorList>
    </citation>
    <scope>NUCLEOTIDE SEQUENCE</scope>
    <source>
        <strain evidence="1">CBS 107.79</strain>
    </source>
</reference>
<gene>
    <name evidence="1" type="ORF">BU23DRAFT_585402</name>
</gene>
<keyword evidence="2" id="KW-1185">Reference proteome</keyword>
<dbReference type="PANTHER" id="PTHR24305:SF152">
    <property type="entry name" value="P450, PUTATIVE (EUROFUNG)-RELATED"/>
    <property type="match status" value="1"/>
</dbReference>
<dbReference type="PANTHER" id="PTHR24305">
    <property type="entry name" value="CYTOCHROME P450"/>
    <property type="match status" value="1"/>
</dbReference>
<dbReference type="InterPro" id="IPR036396">
    <property type="entry name" value="Cyt_P450_sf"/>
</dbReference>
<evidence type="ECO:0000313" key="2">
    <source>
        <dbReference type="Proteomes" id="UP000800036"/>
    </source>
</evidence>
<dbReference type="Pfam" id="PF00067">
    <property type="entry name" value="p450"/>
    <property type="match status" value="2"/>
</dbReference>
<accession>A0A6A5UUN1</accession>
<dbReference type="Gene3D" id="1.10.630.10">
    <property type="entry name" value="Cytochrome P450"/>
    <property type="match status" value="1"/>
</dbReference>
<dbReference type="SUPFAM" id="SSF48264">
    <property type="entry name" value="Cytochrome P450"/>
    <property type="match status" value="1"/>
</dbReference>
<evidence type="ECO:0000313" key="1">
    <source>
        <dbReference type="EMBL" id="KAF1964777.1"/>
    </source>
</evidence>
<dbReference type="InterPro" id="IPR050121">
    <property type="entry name" value="Cytochrome_P450_monoxygenase"/>
</dbReference>
<sequence length="382" mass="44137">MKIDIKSWLLCGLITVSLYWCWLLPLVYAVIVLRRLYFHPLSTCPGTKLSIAFPTLYKLYRSFRRRGQFLFEIEELHRRYGPVVRFGINDLHVNDLQVYLGITKIGSRFRKDPRFYDRISFRNTSLGFLDPYKHGARHTVLVNAAFSPRNIHDLADRIERKVAKLMNRLEEETVGGQPVSIHKCMKALSMDIISEITMGQNVFLEQLHTIFKETSWIQKILFTELAKPPIREYLERRNDSPANGELSDRAIVIDALTSTPISKGGASIDFETLSEEVGTLLTAGGDTVSSTMIFGIYQICRNEEMYKTLRQELMDNLPMDASITYERETLRTSNPLPGRLPRVVPPEPSKFDPSRWLLPNSKKLEQYMTSFYRETRQCLGQE</sequence>
<dbReference type="GO" id="GO:0005506">
    <property type="term" value="F:iron ion binding"/>
    <property type="evidence" value="ECO:0007669"/>
    <property type="project" value="InterPro"/>
</dbReference>
<dbReference type="AlphaFoldDB" id="A0A6A5UUN1"/>
<dbReference type="InterPro" id="IPR001128">
    <property type="entry name" value="Cyt_P450"/>
</dbReference>
<protein>
    <submittedName>
        <fullName evidence="1">Cytochrome P450</fullName>
    </submittedName>
</protein>
<organism evidence="1 2">
    <name type="scientific">Bimuria novae-zelandiae CBS 107.79</name>
    <dbReference type="NCBI Taxonomy" id="1447943"/>
    <lineage>
        <taxon>Eukaryota</taxon>
        <taxon>Fungi</taxon>
        <taxon>Dikarya</taxon>
        <taxon>Ascomycota</taxon>
        <taxon>Pezizomycotina</taxon>
        <taxon>Dothideomycetes</taxon>
        <taxon>Pleosporomycetidae</taxon>
        <taxon>Pleosporales</taxon>
        <taxon>Massarineae</taxon>
        <taxon>Didymosphaeriaceae</taxon>
        <taxon>Bimuria</taxon>
    </lineage>
</organism>
<name>A0A6A5UUN1_9PLEO</name>
<dbReference type="EMBL" id="ML976777">
    <property type="protein sequence ID" value="KAF1964777.1"/>
    <property type="molecule type" value="Genomic_DNA"/>
</dbReference>
<dbReference type="Proteomes" id="UP000800036">
    <property type="component" value="Unassembled WGS sequence"/>
</dbReference>
<dbReference type="GO" id="GO:0004497">
    <property type="term" value="F:monooxygenase activity"/>
    <property type="evidence" value="ECO:0007669"/>
    <property type="project" value="InterPro"/>
</dbReference>
<dbReference type="GO" id="GO:0016705">
    <property type="term" value="F:oxidoreductase activity, acting on paired donors, with incorporation or reduction of molecular oxygen"/>
    <property type="evidence" value="ECO:0007669"/>
    <property type="project" value="InterPro"/>
</dbReference>
<dbReference type="GO" id="GO:0020037">
    <property type="term" value="F:heme binding"/>
    <property type="evidence" value="ECO:0007669"/>
    <property type="project" value="InterPro"/>
</dbReference>